<dbReference type="Gene3D" id="1.10.150.130">
    <property type="match status" value="1"/>
</dbReference>
<keyword evidence="7" id="KW-1185">Reference proteome</keyword>
<protein>
    <recommendedName>
        <fullName evidence="8">Site-specific recombinase XerD</fullName>
    </recommendedName>
</protein>
<dbReference type="InterPro" id="IPR011010">
    <property type="entry name" value="DNA_brk_join_enz"/>
</dbReference>
<dbReference type="InterPro" id="IPR002104">
    <property type="entry name" value="Integrase_catalytic"/>
</dbReference>
<comment type="caution">
    <text evidence="6">The sequence shown here is derived from an EMBL/GenBank/DDBJ whole genome shotgun (WGS) entry which is preliminary data.</text>
</comment>
<dbReference type="InterPro" id="IPR013762">
    <property type="entry name" value="Integrase-like_cat_sf"/>
</dbReference>
<gene>
    <name evidence="6" type="ORF">GCM10022223_13750</name>
</gene>
<evidence type="ECO:0000259" key="4">
    <source>
        <dbReference type="PROSITE" id="PS51898"/>
    </source>
</evidence>
<keyword evidence="1 3" id="KW-0238">DNA-binding</keyword>
<evidence type="ECO:0000256" key="1">
    <source>
        <dbReference type="ARBA" id="ARBA00023125"/>
    </source>
</evidence>
<evidence type="ECO:0008006" key="8">
    <source>
        <dbReference type="Google" id="ProtNLM"/>
    </source>
</evidence>
<proteinExistence type="predicted"/>
<dbReference type="Pfam" id="PF00589">
    <property type="entry name" value="Phage_integrase"/>
    <property type="match status" value="1"/>
</dbReference>
<reference evidence="7" key="1">
    <citation type="journal article" date="2019" name="Int. J. Syst. Evol. Microbiol.">
        <title>The Global Catalogue of Microorganisms (GCM) 10K type strain sequencing project: providing services to taxonomists for standard genome sequencing and annotation.</title>
        <authorList>
            <consortium name="The Broad Institute Genomics Platform"/>
            <consortium name="The Broad Institute Genome Sequencing Center for Infectious Disease"/>
            <person name="Wu L."/>
            <person name="Ma J."/>
        </authorList>
    </citation>
    <scope>NUCLEOTIDE SEQUENCE [LARGE SCALE GENOMIC DNA]</scope>
    <source>
        <strain evidence="7">JCM 16902</strain>
    </source>
</reference>
<evidence type="ECO:0000313" key="6">
    <source>
        <dbReference type="EMBL" id="GAA3599552.1"/>
    </source>
</evidence>
<sequence>MFESQLVPVEATSVLPDEFEVGNGDVWPHFVRAWLIAQRAQNTVKTYMTAELQWREFCGARSLHPIEARRGDVDDWRVQIQATGGFHGRPASANTVRLKLAAVSSLYAYLVGEDILVASPAAHIKRPRGGDFAATAALDTQQAARFLTAAQGLGELSYVAMRILLGRGLRATELVSLDVTDVRNHFGHVTLTVTHKGGRRQELPLSPGTGHLVSGYIGERASGALLVNAQGGRLSYWDLYNLTVRVSRRARVGLDVTPHVLRASHATIYLDQAGAQIDRLQDGMGHASLNNTKAYDRGAGSLSRLASVATAVEDAFLPG</sequence>
<dbReference type="PANTHER" id="PTHR30349">
    <property type="entry name" value="PHAGE INTEGRASE-RELATED"/>
    <property type="match status" value="1"/>
</dbReference>
<accession>A0ABP6Z6N9</accession>
<dbReference type="SUPFAM" id="SSF56349">
    <property type="entry name" value="DNA breaking-rejoining enzymes"/>
    <property type="match status" value="1"/>
</dbReference>
<evidence type="ECO:0000259" key="5">
    <source>
        <dbReference type="PROSITE" id="PS51900"/>
    </source>
</evidence>
<dbReference type="Gene3D" id="1.10.443.10">
    <property type="entry name" value="Intergrase catalytic core"/>
    <property type="match status" value="1"/>
</dbReference>
<dbReference type="InterPro" id="IPR010998">
    <property type="entry name" value="Integrase_recombinase_N"/>
</dbReference>
<evidence type="ECO:0000313" key="7">
    <source>
        <dbReference type="Proteomes" id="UP001501074"/>
    </source>
</evidence>
<evidence type="ECO:0000256" key="3">
    <source>
        <dbReference type="PROSITE-ProRule" id="PRU01248"/>
    </source>
</evidence>
<evidence type="ECO:0000256" key="2">
    <source>
        <dbReference type="ARBA" id="ARBA00023172"/>
    </source>
</evidence>
<dbReference type="CDD" id="cd00397">
    <property type="entry name" value="DNA_BRE_C"/>
    <property type="match status" value="1"/>
</dbReference>
<name>A0ABP6Z6N9_9ACTN</name>
<feature type="domain" description="Core-binding (CB)" evidence="5">
    <location>
        <begin position="25"/>
        <end position="111"/>
    </location>
</feature>
<keyword evidence="2" id="KW-0233">DNA recombination</keyword>
<dbReference type="PANTHER" id="PTHR30349:SF81">
    <property type="entry name" value="TYROSINE RECOMBINASE XERC"/>
    <property type="match status" value="1"/>
</dbReference>
<dbReference type="InterPro" id="IPR044068">
    <property type="entry name" value="CB"/>
</dbReference>
<dbReference type="PROSITE" id="PS51900">
    <property type="entry name" value="CB"/>
    <property type="match status" value="1"/>
</dbReference>
<dbReference type="Proteomes" id="UP001501074">
    <property type="component" value="Unassembled WGS sequence"/>
</dbReference>
<dbReference type="RefSeq" id="WP_231489021.1">
    <property type="nucleotide sequence ID" value="NZ_BAAAZO010000002.1"/>
</dbReference>
<feature type="domain" description="Tyr recombinase" evidence="4">
    <location>
        <begin position="133"/>
        <end position="310"/>
    </location>
</feature>
<dbReference type="PROSITE" id="PS51898">
    <property type="entry name" value="TYR_RECOMBINASE"/>
    <property type="match status" value="1"/>
</dbReference>
<organism evidence="6 7">
    <name type="scientific">Kineosporia mesophila</name>
    <dbReference type="NCBI Taxonomy" id="566012"/>
    <lineage>
        <taxon>Bacteria</taxon>
        <taxon>Bacillati</taxon>
        <taxon>Actinomycetota</taxon>
        <taxon>Actinomycetes</taxon>
        <taxon>Kineosporiales</taxon>
        <taxon>Kineosporiaceae</taxon>
        <taxon>Kineosporia</taxon>
    </lineage>
</organism>
<dbReference type="EMBL" id="BAAAZO010000002">
    <property type="protein sequence ID" value="GAA3599552.1"/>
    <property type="molecule type" value="Genomic_DNA"/>
</dbReference>
<dbReference type="InterPro" id="IPR050090">
    <property type="entry name" value="Tyrosine_recombinase_XerCD"/>
</dbReference>